<name>A0A5J6TJM8_9CAUD</name>
<feature type="compositionally biased region" description="Basic residues" evidence="1">
    <location>
        <begin position="469"/>
        <end position="480"/>
    </location>
</feature>
<dbReference type="Proteomes" id="UP000326708">
    <property type="component" value="Segment"/>
</dbReference>
<feature type="compositionally biased region" description="Basic and acidic residues" evidence="1">
    <location>
        <begin position="441"/>
        <end position="453"/>
    </location>
</feature>
<organism evidence="2 3">
    <name type="scientific">Mycobacterium phage ThulaThula</name>
    <dbReference type="NCBI Taxonomy" id="2599880"/>
    <lineage>
        <taxon>Viruses</taxon>
        <taxon>Duplodnaviria</taxon>
        <taxon>Heunggongvirae</taxon>
        <taxon>Uroviricota</taxon>
        <taxon>Caudoviricetes</taxon>
        <taxon>Pclasvirinae</taxon>
        <taxon>Phayoncevirus</taxon>
        <taxon>Phayoncevirus thulathula</taxon>
    </lineage>
</organism>
<sequence>MAETKKTAAPRTERGFVNPLAGFGSFLAQGLDQFEQVDELRWPNSVFTYTRMCREEARIASVLRAIGLPIRRTDWRIRPNGARDEVVKHVAACLGLPIEGDDPNQPTARTRGRFSWDQHLRLALKSLQYGHAVFEQTYFYENGRYWLKRLSPRPQSSIAYWNVDRDGGLISVQQWPAGTFGGPGMIVMAPNSMGPAIPVNQLVVYTHDMDPGVWTGNSLLRPAYKNWKLKDELIRIEAAAIRRHGIGVPYIKGNASDSEDEERMDELLAIASNYSGGESAGLALTEGEDAGILSPNGTPLDPRRAIEYHDHQMALVALAHFLNLDGKGGSYALASVQADTFVQSVQTVADEHRDIAQAHIVEDIVDVNWGEDEAAPLLVFDEIGSRQDATAAALQMLVAAGLLTPDPRLESYLRDAAGLPGPDPDAETDRDETEQGEPETDDHNAVDDVERMRAQLHPFSQTTAPQARQRPRGRSPRDRRKTPDGAMTLWD</sequence>
<dbReference type="RefSeq" id="YP_009965046.1">
    <property type="nucleotide sequence ID" value="NC_051738.1"/>
</dbReference>
<evidence type="ECO:0000256" key="1">
    <source>
        <dbReference type="SAM" id="MobiDB-lite"/>
    </source>
</evidence>
<dbReference type="GeneID" id="60336769"/>
<dbReference type="KEGG" id="vg:60336769"/>
<proteinExistence type="predicted"/>
<accession>A0A5J6TJM8</accession>
<dbReference type="Pfam" id="PF06074">
    <property type="entry name" value="Portal_Mu"/>
    <property type="match status" value="1"/>
</dbReference>
<evidence type="ECO:0000313" key="3">
    <source>
        <dbReference type="Proteomes" id="UP000326708"/>
    </source>
</evidence>
<gene>
    <name evidence="2" type="primary">3</name>
    <name evidence="2" type="ORF">PBI_THULATHULA_3</name>
</gene>
<evidence type="ECO:0000313" key="2">
    <source>
        <dbReference type="EMBL" id="QFG09032.1"/>
    </source>
</evidence>
<dbReference type="EMBL" id="MN234172">
    <property type="protein sequence ID" value="QFG09032.1"/>
    <property type="molecule type" value="Genomic_DNA"/>
</dbReference>
<keyword evidence="3" id="KW-1185">Reference proteome</keyword>
<reference evidence="2 3" key="1">
    <citation type="submission" date="2019-07" db="EMBL/GenBank/DDBJ databases">
        <authorList>
            <person name="Riley H.L."/>
            <person name="Stoner T.H."/>
            <person name="Garlena R.A."/>
            <person name="Russell D.A."/>
            <person name="Pope W.H."/>
            <person name="Jacobs-Sera D."/>
            <person name="Hatfull G.F."/>
        </authorList>
    </citation>
    <scope>NUCLEOTIDE SEQUENCE [LARGE SCALE GENOMIC DNA]</scope>
</reference>
<feature type="compositionally biased region" description="Acidic residues" evidence="1">
    <location>
        <begin position="424"/>
        <end position="440"/>
    </location>
</feature>
<feature type="region of interest" description="Disordered" evidence="1">
    <location>
        <begin position="413"/>
        <end position="491"/>
    </location>
</feature>
<protein>
    <submittedName>
        <fullName evidence="2">Portal protein</fullName>
    </submittedName>
</protein>
<dbReference type="InterPro" id="IPR009279">
    <property type="entry name" value="Portal_Mu"/>
</dbReference>